<evidence type="ECO:0000256" key="1">
    <source>
        <dbReference type="SAM" id="MobiDB-lite"/>
    </source>
</evidence>
<protein>
    <recommendedName>
        <fullName evidence="4">WH2 domain-containing protein</fullName>
    </recommendedName>
</protein>
<feature type="region of interest" description="Disordered" evidence="1">
    <location>
        <begin position="838"/>
        <end position="873"/>
    </location>
</feature>
<feature type="compositionally biased region" description="Polar residues" evidence="1">
    <location>
        <begin position="156"/>
        <end position="173"/>
    </location>
</feature>
<accession>E3MI48</accession>
<feature type="region of interest" description="Disordered" evidence="1">
    <location>
        <begin position="303"/>
        <end position="368"/>
    </location>
</feature>
<proteinExistence type="predicted"/>
<feature type="compositionally biased region" description="Polar residues" evidence="1">
    <location>
        <begin position="614"/>
        <end position="633"/>
    </location>
</feature>
<feature type="region of interest" description="Disordered" evidence="1">
    <location>
        <begin position="686"/>
        <end position="719"/>
    </location>
</feature>
<feature type="compositionally biased region" description="Pro residues" evidence="1">
    <location>
        <begin position="848"/>
        <end position="860"/>
    </location>
</feature>
<feature type="compositionally biased region" description="Acidic residues" evidence="1">
    <location>
        <begin position="449"/>
        <end position="459"/>
    </location>
</feature>
<feature type="compositionally biased region" description="Basic and acidic residues" evidence="1">
    <location>
        <begin position="353"/>
        <end position="363"/>
    </location>
</feature>
<dbReference type="OrthoDB" id="5857858at2759"/>
<dbReference type="OMA" id="PRMVEYK"/>
<dbReference type="HOGENOM" id="CLU_319160_0_0_1"/>
<sequence>MKTKSGEKRFLGIFKKKTTPAPAAPPPIQETVDTNSNSVSTTIPIEEETTSLADSITTSSIQEEVMPPRKGSVAQTSVIHYSPPGTVRASFPPSATSSVVSGGSDDTVVITRKSNIVLDDEESVVSTPISQYDEYPIAQKTRSKRAAPPPPGPPMNSISFTPPIQKSSSNIQLVSPIPKKEHFRQNSTNSISSPPPPPPPHRKQENEIDYEEMFKKLHNKVEAYHQVRSENGGSIEEERMKAEVLKEHEKLRVLLEQQILSDRPKSMSNLNNNNNIRTNNNNNINAKKQLPLKIPQYGNFYAPPTISSSSPPARGGAVPGGTVYQKASREKPSPTSSASSTTPVQNGAPISPKTDENRNEIVSKKKVSATIAQNTEAVDRLRREVEEQRQREKEVKQYRNPKTLEVNVKSPEPKKKELVKSPPQSPTKSSSGPRMVEYKPMKSPGLPIDPDDIYEEIDEVAPPIPNTPPPKLSEYRKEQQSSAPRMPSVPSNGYVRLQMNGVSKKPAPVAPGSTPIIAPNILKIAQKPYTGPEFASSPKLLRKTPEPMISTKIYASVPVKEEKKTYEKPQVHPQMTNGNVQNHQGGMISATSSSSSSHYRKNHSNPPMTRGASIDQNGYSNRIPNGISPQKTVSLDEKKVAPQVSSPVNYRKNQAPSAMTRTTSEDQRDSGYTSRTTINIVASPNTQRKIPLPSPSKSKISPMTRAMSTDQSTIPPSPVTYRKISAPVTTSSQSTSLLNNVVPSPSTNRRSQPISGILSATSSKTAVTSVTSPPYPKGSMAPTVISIKSAAANVTKQQKPANTSGEIFDISDVLKGPKLRKIGMPVERSGISLGKVVDTVESSNRPTSTPPPPPPPPPPQTLIGSSTPQTLVQKNPDLRDSLMSEIREAGRLRAARTAQSA</sequence>
<dbReference type="InParanoid" id="E3MI48"/>
<feature type="region of interest" description="Disordered" evidence="1">
    <location>
        <begin position="390"/>
        <end position="494"/>
    </location>
</feature>
<feature type="compositionally biased region" description="Basic and acidic residues" evidence="1">
    <location>
        <begin position="1"/>
        <end position="10"/>
    </location>
</feature>
<gene>
    <name evidence="2" type="ORF">CRE_00992</name>
</gene>
<feature type="compositionally biased region" description="Low complexity" evidence="1">
    <location>
        <begin position="269"/>
        <end position="285"/>
    </location>
</feature>
<feature type="region of interest" description="Disordered" evidence="1">
    <location>
        <begin position="561"/>
        <end position="672"/>
    </location>
</feature>
<feature type="compositionally biased region" description="Pro residues" evidence="1">
    <location>
        <begin position="462"/>
        <end position="471"/>
    </location>
</feature>
<feature type="compositionally biased region" description="Basic and acidic residues" evidence="1">
    <location>
        <begin position="561"/>
        <end position="570"/>
    </location>
</feature>
<feature type="compositionally biased region" description="Low complexity" evidence="1">
    <location>
        <begin position="689"/>
        <end position="702"/>
    </location>
</feature>
<dbReference type="FunCoup" id="E3MI48">
    <property type="interactions" value="824"/>
</dbReference>
<evidence type="ECO:0000313" key="2">
    <source>
        <dbReference type="EMBL" id="EFP02471.1"/>
    </source>
</evidence>
<dbReference type="Proteomes" id="UP000008281">
    <property type="component" value="Unassembled WGS sequence"/>
</dbReference>
<dbReference type="EMBL" id="DS268447">
    <property type="protein sequence ID" value="EFP02471.1"/>
    <property type="molecule type" value="Genomic_DNA"/>
</dbReference>
<feature type="region of interest" description="Disordered" evidence="1">
    <location>
        <begin position="83"/>
        <end position="105"/>
    </location>
</feature>
<dbReference type="AlphaFoldDB" id="E3MI48"/>
<evidence type="ECO:0000313" key="3">
    <source>
        <dbReference type="Proteomes" id="UP000008281"/>
    </source>
</evidence>
<feature type="region of interest" description="Disordered" evidence="1">
    <location>
        <begin position="120"/>
        <end position="204"/>
    </location>
</feature>
<feature type="compositionally biased region" description="Polar residues" evidence="1">
    <location>
        <begin position="573"/>
        <end position="584"/>
    </location>
</feature>
<reference evidence="2" key="1">
    <citation type="submission" date="2007-07" db="EMBL/GenBank/DDBJ databases">
        <title>PCAP assembly of the Caenorhabditis remanei genome.</title>
        <authorList>
            <consortium name="The Caenorhabditis remanei Sequencing Consortium"/>
            <person name="Wilson R.K."/>
        </authorList>
    </citation>
    <scope>NUCLEOTIDE SEQUENCE [LARGE SCALE GENOMIC DNA]</scope>
    <source>
        <strain evidence="2">PB4641</strain>
    </source>
</reference>
<feature type="compositionally biased region" description="Low complexity" evidence="1">
    <location>
        <begin position="333"/>
        <end position="343"/>
    </location>
</feature>
<organism evidence="3">
    <name type="scientific">Caenorhabditis remanei</name>
    <name type="common">Caenorhabditis vulgaris</name>
    <dbReference type="NCBI Taxonomy" id="31234"/>
    <lineage>
        <taxon>Eukaryota</taxon>
        <taxon>Metazoa</taxon>
        <taxon>Ecdysozoa</taxon>
        <taxon>Nematoda</taxon>
        <taxon>Chromadorea</taxon>
        <taxon>Rhabditida</taxon>
        <taxon>Rhabditina</taxon>
        <taxon>Rhabditomorpha</taxon>
        <taxon>Rhabditoidea</taxon>
        <taxon>Rhabditidae</taxon>
        <taxon>Peloderinae</taxon>
        <taxon>Caenorhabditis</taxon>
    </lineage>
</organism>
<keyword evidence="3" id="KW-1185">Reference proteome</keyword>
<name>E3MI48_CAERE</name>
<feature type="region of interest" description="Disordered" evidence="1">
    <location>
        <begin position="264"/>
        <end position="285"/>
    </location>
</feature>
<feature type="compositionally biased region" description="Low complexity" evidence="1">
    <location>
        <begin position="96"/>
        <end position="105"/>
    </location>
</feature>
<evidence type="ECO:0008006" key="4">
    <source>
        <dbReference type="Google" id="ProtNLM"/>
    </source>
</evidence>
<feature type="compositionally biased region" description="Low complexity" evidence="1">
    <location>
        <begin position="303"/>
        <end position="312"/>
    </location>
</feature>
<feature type="compositionally biased region" description="Polar residues" evidence="1">
    <location>
        <begin position="862"/>
        <end position="873"/>
    </location>
</feature>
<feature type="compositionally biased region" description="Polar residues" evidence="1">
    <location>
        <begin position="643"/>
        <end position="662"/>
    </location>
</feature>
<feature type="region of interest" description="Disordered" evidence="1">
    <location>
        <begin position="1"/>
        <end position="38"/>
    </location>
</feature>
<dbReference type="eggNOG" id="ENOG502TGFD">
    <property type="taxonomic scope" value="Eukaryota"/>
</dbReference>
<dbReference type="STRING" id="31234.E3MI48"/>